<name>A0AAU9N4W8_9ASTR</name>
<dbReference type="Proteomes" id="UP001157418">
    <property type="component" value="Unassembled WGS sequence"/>
</dbReference>
<protein>
    <submittedName>
        <fullName evidence="2">Uncharacterized protein</fullName>
    </submittedName>
</protein>
<evidence type="ECO:0000313" key="2">
    <source>
        <dbReference type="EMBL" id="CAH1433640.1"/>
    </source>
</evidence>
<evidence type="ECO:0000256" key="1">
    <source>
        <dbReference type="SAM" id="MobiDB-lite"/>
    </source>
</evidence>
<feature type="compositionally biased region" description="Polar residues" evidence="1">
    <location>
        <begin position="27"/>
        <end position="38"/>
    </location>
</feature>
<reference evidence="2 3" key="1">
    <citation type="submission" date="2022-01" db="EMBL/GenBank/DDBJ databases">
        <authorList>
            <person name="Xiong W."/>
            <person name="Schranz E."/>
        </authorList>
    </citation>
    <scope>NUCLEOTIDE SEQUENCE [LARGE SCALE GENOMIC DNA]</scope>
</reference>
<keyword evidence="3" id="KW-1185">Reference proteome</keyword>
<dbReference type="AlphaFoldDB" id="A0AAU9N4W8"/>
<proteinExistence type="predicted"/>
<sequence length="98" mass="10420">MCKSGYSLVDNKMKSSNNHVQVGLETNKLNSITRQSEIGNDPKRKANHASGSEDGSAKGQTKGRKDGDGIGTCTYLKGLCLAIQVPVLGLYARNACYG</sequence>
<comment type="caution">
    <text evidence="2">The sequence shown here is derived from an EMBL/GenBank/DDBJ whole genome shotgun (WGS) entry which is preliminary data.</text>
</comment>
<dbReference type="EMBL" id="CAKMRJ010003334">
    <property type="protein sequence ID" value="CAH1433640.1"/>
    <property type="molecule type" value="Genomic_DNA"/>
</dbReference>
<gene>
    <name evidence="2" type="ORF">LVIROSA_LOCUS20224</name>
</gene>
<evidence type="ECO:0000313" key="3">
    <source>
        <dbReference type="Proteomes" id="UP001157418"/>
    </source>
</evidence>
<feature type="region of interest" description="Disordered" evidence="1">
    <location>
        <begin position="17"/>
        <end position="68"/>
    </location>
</feature>
<organism evidence="2 3">
    <name type="scientific">Lactuca virosa</name>
    <dbReference type="NCBI Taxonomy" id="75947"/>
    <lineage>
        <taxon>Eukaryota</taxon>
        <taxon>Viridiplantae</taxon>
        <taxon>Streptophyta</taxon>
        <taxon>Embryophyta</taxon>
        <taxon>Tracheophyta</taxon>
        <taxon>Spermatophyta</taxon>
        <taxon>Magnoliopsida</taxon>
        <taxon>eudicotyledons</taxon>
        <taxon>Gunneridae</taxon>
        <taxon>Pentapetalae</taxon>
        <taxon>asterids</taxon>
        <taxon>campanulids</taxon>
        <taxon>Asterales</taxon>
        <taxon>Asteraceae</taxon>
        <taxon>Cichorioideae</taxon>
        <taxon>Cichorieae</taxon>
        <taxon>Lactucinae</taxon>
        <taxon>Lactuca</taxon>
    </lineage>
</organism>
<accession>A0AAU9N4W8</accession>